<dbReference type="PANTHER" id="PTHR40254:SF1">
    <property type="entry name" value="BLR0577 PROTEIN"/>
    <property type="match status" value="1"/>
</dbReference>
<dbReference type="SUPFAM" id="SSF51905">
    <property type="entry name" value="FAD/NAD(P)-binding domain"/>
    <property type="match status" value="2"/>
</dbReference>
<evidence type="ECO:0000313" key="2">
    <source>
        <dbReference type="EMBL" id="KFA90380.1"/>
    </source>
</evidence>
<dbReference type="InterPro" id="IPR038732">
    <property type="entry name" value="HpyO/CreE_NAD-binding"/>
</dbReference>
<protein>
    <submittedName>
        <fullName evidence="2">Hydroxyacylglutathione hydrolase</fullName>
    </submittedName>
</protein>
<comment type="caution">
    <text evidence="2">The sequence shown here is derived from an EMBL/GenBank/DDBJ whole genome shotgun (WGS) entry which is preliminary data.</text>
</comment>
<dbReference type="InterPro" id="IPR052189">
    <property type="entry name" value="L-asp_N-monooxygenase_NS-form"/>
</dbReference>
<evidence type="ECO:0000259" key="1">
    <source>
        <dbReference type="Pfam" id="PF13454"/>
    </source>
</evidence>
<dbReference type="Gene3D" id="3.50.50.60">
    <property type="entry name" value="FAD/NAD(P)-binding domain"/>
    <property type="match status" value="2"/>
</dbReference>
<dbReference type="InterPro" id="IPR036188">
    <property type="entry name" value="FAD/NAD-bd_sf"/>
</dbReference>
<accession>A0A084SPJ5</accession>
<dbReference type="EMBL" id="JPMI01000214">
    <property type="protein sequence ID" value="KFA90380.1"/>
    <property type="molecule type" value="Genomic_DNA"/>
</dbReference>
<dbReference type="PANTHER" id="PTHR40254">
    <property type="entry name" value="BLR0577 PROTEIN"/>
    <property type="match status" value="1"/>
</dbReference>
<dbReference type="GO" id="GO:0016787">
    <property type="term" value="F:hydrolase activity"/>
    <property type="evidence" value="ECO:0007669"/>
    <property type="project" value="UniProtKB-KW"/>
</dbReference>
<keyword evidence="2" id="KW-0378">Hydrolase</keyword>
<dbReference type="Pfam" id="PF13454">
    <property type="entry name" value="NAD_binding_9"/>
    <property type="match status" value="1"/>
</dbReference>
<reference evidence="2 3" key="1">
    <citation type="submission" date="2014-07" db="EMBL/GenBank/DDBJ databases">
        <title>Draft Genome Sequence of Gephyronic Acid Producer, Cystobacter violaceus Strain Cb vi76.</title>
        <authorList>
            <person name="Stevens D.C."/>
            <person name="Young J."/>
            <person name="Carmichael R."/>
            <person name="Tan J."/>
            <person name="Taylor R.E."/>
        </authorList>
    </citation>
    <scope>NUCLEOTIDE SEQUENCE [LARGE SCALE GENOMIC DNA]</scope>
    <source>
        <strain evidence="2 3">Cb vi76</strain>
    </source>
</reference>
<gene>
    <name evidence="2" type="ORF">Q664_29135</name>
</gene>
<name>A0A084SPJ5_9BACT</name>
<feature type="domain" description="FAD-dependent urate hydroxylase HpyO/Asp monooxygenase CreE-like FAD/NAD(P)-binding" evidence="1">
    <location>
        <begin position="11"/>
        <end position="157"/>
    </location>
</feature>
<dbReference type="AlphaFoldDB" id="A0A084SPJ5"/>
<proteinExistence type="predicted"/>
<dbReference type="Proteomes" id="UP000028547">
    <property type="component" value="Unassembled WGS sequence"/>
</dbReference>
<sequence length="475" mass="51638">MRFEQPWDVLVVGGGASGTLLAAQLLRKASGPLRVALLERTGRVGPGLAYSTENASHLLNVPAGKMSAFPEDPEHFLRWLRRLEPDTGPGDFVQRRRYGQYLEAVLREAREGAAPGVGLELLQGEVLSISQEGAGARVALARGPVLEASTVVLAVGNALPADLPVADGGLYASHRYIRSPWLEGALRRVRPHHSVLLIGTGLTMVDTVLSLAERNHEGRIHALSRHGLLPQVHRPGVVPGTPVAVAEPHRVRSLLGALRHHSRHPGEGGDWRAVMDSLRPVTASLWRGLPEPERRRFLRHLRSFWDVHRHRMAPAVNDTLEQLQRAGVLRIHAARVRGFQLSDEGWVLARVRPRGFSREATFRVQHVINCTGPDASIGRGHPLLRGLLESGLARADALGLGLATDEEGALLDAQGRASSMLFTLGPLRRGELWESTAIPEIRVQALSLARRLLEQLASRPGVSASGSAPQPTPFP</sequence>
<organism evidence="2 3">
    <name type="scientific">Archangium violaceum Cb vi76</name>
    <dbReference type="NCBI Taxonomy" id="1406225"/>
    <lineage>
        <taxon>Bacteria</taxon>
        <taxon>Pseudomonadati</taxon>
        <taxon>Myxococcota</taxon>
        <taxon>Myxococcia</taxon>
        <taxon>Myxococcales</taxon>
        <taxon>Cystobacterineae</taxon>
        <taxon>Archangiaceae</taxon>
        <taxon>Archangium</taxon>
    </lineage>
</organism>
<evidence type="ECO:0000313" key="3">
    <source>
        <dbReference type="Proteomes" id="UP000028547"/>
    </source>
</evidence>
<dbReference type="RefSeq" id="WP_043402643.1">
    <property type="nucleotide sequence ID" value="NZ_JPMI01000214.1"/>
</dbReference>